<dbReference type="EMBL" id="SMMG02000009">
    <property type="protein sequence ID" value="KAA3460721.1"/>
    <property type="molecule type" value="Genomic_DNA"/>
</dbReference>
<dbReference type="Proteomes" id="UP000325315">
    <property type="component" value="Unassembled WGS sequence"/>
</dbReference>
<sequence length="71" mass="8627">MYIYPRNQQEFANQYRYGTCDKTRVIGQRLERLEQIQKDMQDQLQGRLAKVQQDMRDKIQESQRSMISQLT</sequence>
<comment type="caution">
    <text evidence="1">The sequence shown here is derived from an EMBL/GenBank/DDBJ whole genome shotgun (WGS) entry which is preliminary data.</text>
</comment>
<proteinExistence type="predicted"/>
<keyword evidence="2" id="KW-1185">Reference proteome</keyword>
<evidence type="ECO:0000313" key="1">
    <source>
        <dbReference type="EMBL" id="KAA3460721.1"/>
    </source>
</evidence>
<evidence type="ECO:0000313" key="2">
    <source>
        <dbReference type="Proteomes" id="UP000325315"/>
    </source>
</evidence>
<organism evidence="1 2">
    <name type="scientific">Gossypium australe</name>
    <dbReference type="NCBI Taxonomy" id="47621"/>
    <lineage>
        <taxon>Eukaryota</taxon>
        <taxon>Viridiplantae</taxon>
        <taxon>Streptophyta</taxon>
        <taxon>Embryophyta</taxon>
        <taxon>Tracheophyta</taxon>
        <taxon>Spermatophyta</taxon>
        <taxon>Magnoliopsida</taxon>
        <taxon>eudicotyledons</taxon>
        <taxon>Gunneridae</taxon>
        <taxon>Pentapetalae</taxon>
        <taxon>rosids</taxon>
        <taxon>malvids</taxon>
        <taxon>Malvales</taxon>
        <taxon>Malvaceae</taxon>
        <taxon>Malvoideae</taxon>
        <taxon>Gossypium</taxon>
    </lineage>
</organism>
<gene>
    <name evidence="1" type="ORF">EPI10_027355</name>
</gene>
<protein>
    <submittedName>
        <fullName evidence="1">Putative DNA double-strand break repair Rad50 ATPase</fullName>
    </submittedName>
</protein>
<name>A0A5B6URM3_9ROSI</name>
<accession>A0A5B6URM3</accession>
<reference evidence="2" key="1">
    <citation type="journal article" date="2019" name="Plant Biotechnol. J.">
        <title>Genome sequencing of the Australian wild diploid species Gossypium australe highlights disease resistance and delayed gland morphogenesis.</title>
        <authorList>
            <person name="Cai Y."/>
            <person name="Cai X."/>
            <person name="Wang Q."/>
            <person name="Wang P."/>
            <person name="Zhang Y."/>
            <person name="Cai C."/>
            <person name="Xu Y."/>
            <person name="Wang K."/>
            <person name="Zhou Z."/>
            <person name="Wang C."/>
            <person name="Geng S."/>
            <person name="Li B."/>
            <person name="Dong Q."/>
            <person name="Hou Y."/>
            <person name="Wang H."/>
            <person name="Ai P."/>
            <person name="Liu Z."/>
            <person name="Yi F."/>
            <person name="Sun M."/>
            <person name="An G."/>
            <person name="Cheng J."/>
            <person name="Zhang Y."/>
            <person name="Shi Q."/>
            <person name="Xie Y."/>
            <person name="Shi X."/>
            <person name="Chang Y."/>
            <person name="Huang F."/>
            <person name="Chen Y."/>
            <person name="Hong S."/>
            <person name="Mi L."/>
            <person name="Sun Q."/>
            <person name="Zhang L."/>
            <person name="Zhou B."/>
            <person name="Peng R."/>
            <person name="Zhang X."/>
            <person name="Liu F."/>
        </authorList>
    </citation>
    <scope>NUCLEOTIDE SEQUENCE [LARGE SCALE GENOMIC DNA]</scope>
    <source>
        <strain evidence="2">cv. PA1801</strain>
    </source>
</reference>
<dbReference type="AlphaFoldDB" id="A0A5B6URM3"/>